<name>A0ABP9BJH5_9PSEU</name>
<dbReference type="Proteomes" id="UP001500928">
    <property type="component" value="Unassembled WGS sequence"/>
</dbReference>
<keyword evidence="1" id="KW-0472">Membrane</keyword>
<keyword evidence="1" id="KW-1133">Transmembrane helix</keyword>
<accession>A0ABP9BJH5</accession>
<comment type="caution">
    <text evidence="2">The sequence shown here is derived from an EMBL/GenBank/DDBJ whole genome shotgun (WGS) entry which is preliminary data.</text>
</comment>
<dbReference type="EMBL" id="BAABHO010000029">
    <property type="protein sequence ID" value="GAA4796421.1"/>
    <property type="molecule type" value="Genomic_DNA"/>
</dbReference>
<feature type="transmembrane region" description="Helical" evidence="1">
    <location>
        <begin position="21"/>
        <end position="45"/>
    </location>
</feature>
<evidence type="ECO:0000313" key="3">
    <source>
        <dbReference type="Proteomes" id="UP001500928"/>
    </source>
</evidence>
<gene>
    <name evidence="2" type="ORF">GCM10023200_35630</name>
</gene>
<keyword evidence="1" id="KW-0812">Transmembrane</keyword>
<reference evidence="3" key="1">
    <citation type="journal article" date="2019" name="Int. J. Syst. Evol. Microbiol.">
        <title>The Global Catalogue of Microorganisms (GCM) 10K type strain sequencing project: providing services to taxonomists for standard genome sequencing and annotation.</title>
        <authorList>
            <consortium name="The Broad Institute Genomics Platform"/>
            <consortium name="The Broad Institute Genome Sequencing Center for Infectious Disease"/>
            <person name="Wu L."/>
            <person name="Ma J."/>
        </authorList>
    </citation>
    <scope>NUCLEOTIDE SEQUENCE [LARGE SCALE GENOMIC DNA]</scope>
    <source>
        <strain evidence="3">JCM 17979</strain>
    </source>
</reference>
<evidence type="ECO:0008006" key="4">
    <source>
        <dbReference type="Google" id="ProtNLM"/>
    </source>
</evidence>
<proteinExistence type="predicted"/>
<dbReference type="RefSeq" id="WP_345417872.1">
    <property type="nucleotide sequence ID" value="NZ_BAABHO010000029.1"/>
</dbReference>
<protein>
    <recommendedName>
        <fullName evidence="4">Alkaline shock response membrane anchor protein AmaP</fullName>
    </recommendedName>
</protein>
<organism evidence="2 3">
    <name type="scientific">Actinomycetospora chlora</name>
    <dbReference type="NCBI Taxonomy" id="663608"/>
    <lineage>
        <taxon>Bacteria</taxon>
        <taxon>Bacillati</taxon>
        <taxon>Actinomycetota</taxon>
        <taxon>Actinomycetes</taxon>
        <taxon>Pseudonocardiales</taxon>
        <taxon>Pseudonocardiaceae</taxon>
        <taxon>Actinomycetospora</taxon>
    </lineage>
</organism>
<evidence type="ECO:0000313" key="2">
    <source>
        <dbReference type="EMBL" id="GAA4796421.1"/>
    </source>
</evidence>
<keyword evidence="3" id="KW-1185">Reference proteome</keyword>
<sequence length="201" mass="21609">MSRRSRAAVARSAGGDRTLTILLGLVLLAAAVLTLLLGYGVFGSFRAQRPVIDPILVAWTSSHVAATRWILIGAGLVLFLVGIWWTLRSVRPEPRPDVSLSELPGERLTVEHSAICDAVRHDAESINGVSRARVRLVGSPERPALRIALTLVEGTDVRDVWADLDGRVLARAREAFAVSALPTAVRLELDASSAPTPARVE</sequence>
<feature type="transmembrane region" description="Helical" evidence="1">
    <location>
        <begin position="65"/>
        <end position="87"/>
    </location>
</feature>
<evidence type="ECO:0000256" key="1">
    <source>
        <dbReference type="SAM" id="Phobius"/>
    </source>
</evidence>